<comment type="caution">
    <text evidence="9">The sequence shown here is derived from an EMBL/GenBank/DDBJ whole genome shotgun (WGS) entry which is preliminary data.</text>
</comment>
<evidence type="ECO:0000256" key="5">
    <source>
        <dbReference type="HAMAP-Rule" id="MF_01114"/>
    </source>
</evidence>
<dbReference type="GO" id="GO:0006282">
    <property type="term" value="P:regulation of DNA repair"/>
    <property type="evidence" value="ECO:0007669"/>
    <property type="project" value="UniProtKB-UniRule"/>
</dbReference>
<dbReference type="InterPro" id="IPR053925">
    <property type="entry name" value="RecX_HTH_3rd"/>
</dbReference>
<dbReference type="InterPro" id="IPR053926">
    <property type="entry name" value="RecX_HTH_1st"/>
</dbReference>
<dbReference type="HAMAP" id="MF_01114">
    <property type="entry name" value="RecX"/>
    <property type="match status" value="1"/>
</dbReference>
<dbReference type="InterPro" id="IPR053924">
    <property type="entry name" value="RecX_HTH_2nd"/>
</dbReference>
<feature type="domain" description="RecX third three-helical" evidence="7">
    <location>
        <begin position="89"/>
        <end position="135"/>
    </location>
</feature>
<evidence type="ECO:0000313" key="10">
    <source>
        <dbReference type="Proteomes" id="UP000227088"/>
    </source>
</evidence>
<dbReference type="AlphaFoldDB" id="A0A1Y5HGI7"/>
<dbReference type="Pfam" id="PF02631">
    <property type="entry name" value="RecX_HTH2"/>
    <property type="match status" value="1"/>
</dbReference>
<feature type="domain" description="RecX second three-helical" evidence="6">
    <location>
        <begin position="45"/>
        <end position="85"/>
    </location>
</feature>
<protein>
    <recommendedName>
        <fullName evidence="3 5">Regulatory protein RecX</fullName>
    </recommendedName>
</protein>
<comment type="subcellular location">
    <subcellularLocation>
        <location evidence="1 5">Cytoplasm</location>
    </subcellularLocation>
</comment>
<accession>A0A1Y5HGI7</accession>
<organism evidence="9 10">
    <name type="scientific">Oleispira antarctica</name>
    <dbReference type="NCBI Taxonomy" id="188908"/>
    <lineage>
        <taxon>Bacteria</taxon>
        <taxon>Pseudomonadati</taxon>
        <taxon>Pseudomonadota</taxon>
        <taxon>Gammaproteobacteria</taxon>
        <taxon>Oceanospirillales</taxon>
        <taxon>Oceanospirillaceae</taxon>
        <taxon>Oleispira</taxon>
    </lineage>
</organism>
<feature type="domain" description="RecX first three-helical" evidence="8">
    <location>
        <begin position="2"/>
        <end position="38"/>
    </location>
</feature>
<dbReference type="Proteomes" id="UP000227088">
    <property type="component" value="Unassembled WGS sequence"/>
</dbReference>
<dbReference type="GO" id="GO:0005737">
    <property type="term" value="C:cytoplasm"/>
    <property type="evidence" value="ECO:0007669"/>
    <property type="project" value="UniProtKB-SubCell"/>
</dbReference>
<keyword evidence="4 5" id="KW-0963">Cytoplasm</keyword>
<evidence type="ECO:0000256" key="2">
    <source>
        <dbReference type="ARBA" id="ARBA00009695"/>
    </source>
</evidence>
<comment type="similarity">
    <text evidence="2 5">Belongs to the RecX family.</text>
</comment>
<comment type="function">
    <text evidence="5">Modulates RecA activity.</text>
</comment>
<gene>
    <name evidence="5" type="primary">recX</name>
    <name evidence="9" type="ORF">A9R00_12385</name>
</gene>
<evidence type="ECO:0000256" key="1">
    <source>
        <dbReference type="ARBA" id="ARBA00004496"/>
    </source>
</evidence>
<proteinExistence type="inferred from homology"/>
<dbReference type="Pfam" id="PF21982">
    <property type="entry name" value="RecX_HTH1"/>
    <property type="match status" value="1"/>
</dbReference>
<dbReference type="InterPro" id="IPR036388">
    <property type="entry name" value="WH-like_DNA-bd_sf"/>
</dbReference>
<dbReference type="InterPro" id="IPR003783">
    <property type="entry name" value="Regulatory_RecX"/>
</dbReference>
<dbReference type="Gene3D" id="1.10.10.10">
    <property type="entry name" value="Winged helix-like DNA-binding domain superfamily/Winged helix DNA-binding domain"/>
    <property type="match status" value="3"/>
</dbReference>
<reference evidence="10" key="1">
    <citation type="journal article" date="2017" name="Proc. Natl. Acad. Sci. U.S.A.">
        <title>Simulation of Deepwater Horizon oil plume reveals substrate specialization within a complex community of hydrocarbon degraders.</title>
        <authorList>
            <person name="Hu P."/>
            <person name="Dubinsky E.A."/>
            <person name="Probst A.J."/>
            <person name="Wang J."/>
            <person name="Sieber C.M.K."/>
            <person name="Tom L.M."/>
            <person name="Gardinali P."/>
            <person name="Banfield J.F."/>
            <person name="Atlas R.M."/>
            <person name="Andersen G.L."/>
        </authorList>
    </citation>
    <scope>NUCLEOTIDE SEQUENCE [LARGE SCALE GENOMIC DNA]</scope>
</reference>
<evidence type="ECO:0000256" key="4">
    <source>
        <dbReference type="ARBA" id="ARBA00022490"/>
    </source>
</evidence>
<evidence type="ECO:0000259" key="7">
    <source>
        <dbReference type="Pfam" id="PF21981"/>
    </source>
</evidence>
<evidence type="ECO:0000259" key="8">
    <source>
        <dbReference type="Pfam" id="PF21982"/>
    </source>
</evidence>
<evidence type="ECO:0000256" key="3">
    <source>
        <dbReference type="ARBA" id="ARBA00018111"/>
    </source>
</evidence>
<evidence type="ECO:0000259" key="6">
    <source>
        <dbReference type="Pfam" id="PF02631"/>
    </source>
</evidence>
<evidence type="ECO:0000313" key="9">
    <source>
        <dbReference type="EMBL" id="OUS34803.1"/>
    </source>
</evidence>
<name>A0A1Y5HGI7_OLEAN</name>
<dbReference type="PANTHER" id="PTHR33602:SF1">
    <property type="entry name" value="REGULATORY PROTEIN RECX FAMILY PROTEIN"/>
    <property type="match status" value="1"/>
</dbReference>
<dbReference type="EMBL" id="MABE01000707">
    <property type="protein sequence ID" value="OUS34803.1"/>
    <property type="molecule type" value="Genomic_DNA"/>
</dbReference>
<sequence length="142" mass="17004">MAAINLLSRREYSRHELFQKLSPRTSNESFVEQLLNRLEEAGYQSDQRFAESFLRSRINRGLGRMRIERELKDKGIDQYLIEELLAADIDWFELAYECGLKKSQSLDFADYKDKQKLFRYLAYRGFAMDQIQYALEQYQHKV</sequence>
<dbReference type="PANTHER" id="PTHR33602">
    <property type="entry name" value="REGULATORY PROTEIN RECX FAMILY PROTEIN"/>
    <property type="match status" value="1"/>
</dbReference>
<dbReference type="Pfam" id="PF21981">
    <property type="entry name" value="RecX_HTH3"/>
    <property type="match status" value="1"/>
</dbReference>